<dbReference type="RefSeq" id="WP_326123125.1">
    <property type="nucleotide sequence ID" value="NZ_JARSFG010000012.1"/>
</dbReference>
<proteinExistence type="predicted"/>
<comment type="caution">
    <text evidence="1">The sequence shown here is derived from an EMBL/GenBank/DDBJ whole genome shotgun (WGS) entry which is preliminary data.</text>
</comment>
<dbReference type="PANTHER" id="PTHR36932">
    <property type="entry name" value="CAPSULAR POLYSACCHARIDE BIOSYNTHESIS PROTEIN"/>
    <property type="match status" value="1"/>
</dbReference>
<protein>
    <recommendedName>
        <fullName evidence="3">Phenylacetate-CoA ligase</fullName>
    </recommendedName>
</protein>
<dbReference type="InterPro" id="IPR053158">
    <property type="entry name" value="CapK_Type1_Caps_Biosynth"/>
</dbReference>
<evidence type="ECO:0008006" key="3">
    <source>
        <dbReference type="Google" id="ProtNLM"/>
    </source>
</evidence>
<dbReference type="Proteomes" id="UP001344888">
    <property type="component" value="Unassembled WGS sequence"/>
</dbReference>
<keyword evidence="2" id="KW-1185">Reference proteome</keyword>
<sequence length="406" mass="47586">MLSDNQLLKAKKLFEISKNSTFYRGKYINYEELKDYEDFFKIPILSKDEIIGREHHLLTKDYNQNNIIEDYTSGTTGKAMTCYHSIKERNYKAYKLWKNRRKNANILPLDKRALFSPYYAFLEGEKIFFDDEDNDLYLSNINMTDEDMKDYFNALVEFKPKWFTSVPSALYLFSNYILREKLNVEEIGLEMIEVNGEMLFDYQKNIIEEVFGKILFNHYGSRETWCLAYSCKYGNLHGYDEDFIYELINIDTEGIGELVVTDLCNNTWPLLRYNLGDKVKLLSHDCGCGNNSIILDVVGGRKQEDFEIDGWIGNSVIFHYSVSRINSEFGHSIKQYQIIQQASNSFLINIVKGHGYQTLHGELLVKEILSKIPIGINIMLNYVKEIENTGNKFIYFKKEVNHNDKR</sequence>
<evidence type="ECO:0000313" key="1">
    <source>
        <dbReference type="EMBL" id="MEC1178643.1"/>
    </source>
</evidence>
<dbReference type="PANTHER" id="PTHR36932:SF1">
    <property type="entry name" value="CAPSULAR POLYSACCHARIDE BIOSYNTHESIS PROTEIN"/>
    <property type="match status" value="1"/>
</dbReference>
<name>A0AAW9NWD9_9BACL</name>
<dbReference type="EMBL" id="JARSFG010000012">
    <property type="protein sequence ID" value="MEC1178643.1"/>
    <property type="molecule type" value="Genomic_DNA"/>
</dbReference>
<evidence type="ECO:0000313" key="2">
    <source>
        <dbReference type="Proteomes" id="UP001344888"/>
    </source>
</evidence>
<dbReference type="SUPFAM" id="SSF56801">
    <property type="entry name" value="Acetyl-CoA synthetase-like"/>
    <property type="match status" value="1"/>
</dbReference>
<dbReference type="InterPro" id="IPR042099">
    <property type="entry name" value="ANL_N_sf"/>
</dbReference>
<dbReference type="AlphaFoldDB" id="A0AAW9NWD9"/>
<reference evidence="1 2" key="1">
    <citation type="submission" date="2023-03" db="EMBL/GenBank/DDBJ databases">
        <title>Bacillus Genome Sequencing.</title>
        <authorList>
            <person name="Dunlap C."/>
        </authorList>
    </citation>
    <scope>NUCLEOTIDE SEQUENCE [LARGE SCALE GENOMIC DNA]</scope>
    <source>
        <strain evidence="1 2">B-59205</strain>
    </source>
</reference>
<accession>A0AAW9NWD9</accession>
<dbReference type="Gene3D" id="3.40.50.12780">
    <property type="entry name" value="N-terminal domain of ligase-like"/>
    <property type="match status" value="1"/>
</dbReference>
<gene>
    <name evidence="1" type="ORF">P9B03_09135</name>
</gene>
<organism evidence="1 2">
    <name type="scientific">Metasolibacillus meyeri</name>
    <dbReference type="NCBI Taxonomy" id="1071052"/>
    <lineage>
        <taxon>Bacteria</taxon>
        <taxon>Bacillati</taxon>
        <taxon>Bacillota</taxon>
        <taxon>Bacilli</taxon>
        <taxon>Bacillales</taxon>
        <taxon>Caryophanaceae</taxon>
        <taxon>Metasolibacillus</taxon>
    </lineage>
</organism>